<evidence type="ECO:0000256" key="2">
    <source>
        <dbReference type="ARBA" id="ARBA00007783"/>
    </source>
</evidence>
<comment type="subcellular location">
    <subcellularLocation>
        <location evidence="1">Cell membrane</location>
        <topology evidence="1">Multi-pass membrane protein</topology>
    </subcellularLocation>
</comment>
<proteinExistence type="inferred from homology"/>
<feature type="transmembrane region" description="Helical" evidence="8">
    <location>
        <begin position="349"/>
        <end position="372"/>
    </location>
</feature>
<dbReference type="PROSITE" id="PS51012">
    <property type="entry name" value="ABC_TM2"/>
    <property type="match status" value="1"/>
</dbReference>
<reference evidence="10 11" key="1">
    <citation type="journal article" date="2017" name="ISME J.">
        <title>Energy and carbon metabolisms in a deep terrestrial subsurface fluid microbial community.</title>
        <authorList>
            <person name="Momper L."/>
            <person name="Jungbluth S.P."/>
            <person name="Lee M.D."/>
            <person name="Amend J.P."/>
        </authorList>
    </citation>
    <scope>NUCLEOTIDE SEQUENCE [LARGE SCALE GENOMIC DNA]</scope>
    <source>
        <strain evidence="10">SURF_17</strain>
    </source>
</reference>
<dbReference type="GO" id="GO:0140359">
    <property type="term" value="F:ABC-type transporter activity"/>
    <property type="evidence" value="ECO:0007669"/>
    <property type="project" value="InterPro"/>
</dbReference>
<keyword evidence="3" id="KW-0813">Transport</keyword>
<evidence type="ECO:0000256" key="5">
    <source>
        <dbReference type="ARBA" id="ARBA00022692"/>
    </source>
</evidence>
<comment type="caution">
    <text evidence="10">The sequence shown here is derived from an EMBL/GenBank/DDBJ whole genome shotgun (WGS) entry which is preliminary data.</text>
</comment>
<dbReference type="EMBL" id="QZKI01000121">
    <property type="protein sequence ID" value="RJP65928.1"/>
    <property type="molecule type" value="Genomic_DNA"/>
</dbReference>
<dbReference type="Proteomes" id="UP000285961">
    <property type="component" value="Unassembled WGS sequence"/>
</dbReference>
<organism evidence="10 11">
    <name type="scientific">Candidatus Abyssobacteria bacterium SURF_17</name>
    <dbReference type="NCBI Taxonomy" id="2093361"/>
    <lineage>
        <taxon>Bacteria</taxon>
        <taxon>Pseudomonadati</taxon>
        <taxon>Candidatus Hydrogenedentota</taxon>
        <taxon>Candidatus Abyssobacteria</taxon>
    </lineage>
</organism>
<feature type="transmembrane region" description="Helical" evidence="8">
    <location>
        <begin position="261"/>
        <end position="283"/>
    </location>
</feature>
<dbReference type="InterPro" id="IPR051449">
    <property type="entry name" value="ABC-2_transporter_component"/>
</dbReference>
<evidence type="ECO:0000313" key="11">
    <source>
        <dbReference type="Proteomes" id="UP000285961"/>
    </source>
</evidence>
<evidence type="ECO:0000256" key="4">
    <source>
        <dbReference type="ARBA" id="ARBA00022475"/>
    </source>
</evidence>
<dbReference type="Pfam" id="PF12698">
    <property type="entry name" value="ABC2_membrane_3"/>
    <property type="match status" value="1"/>
</dbReference>
<dbReference type="AlphaFoldDB" id="A0A419ERT0"/>
<dbReference type="InterPro" id="IPR013525">
    <property type="entry name" value="ABC2_TM"/>
</dbReference>
<evidence type="ECO:0000256" key="6">
    <source>
        <dbReference type="ARBA" id="ARBA00022989"/>
    </source>
</evidence>
<dbReference type="Gene3D" id="3.40.1710.10">
    <property type="entry name" value="abc type-2 transporter like domain"/>
    <property type="match status" value="1"/>
</dbReference>
<sequence length="377" mass="41615">MKPMRVWAVSRKEFIHIFRDPRSLGMAIAIPMLLLVLFGYALTLDVDNVPMVIWDQNESHASREFISGFGGSSYFSLKGYVRNYREVERAIDSGEALMAFIIPPDFAGHVDSNRVAAVQLIVDGSDSNTATIAIGYANVIASTYSQNVALREIQRLGGLELNEPLDFRPRAWFNADMESRNYIIPGLIAVIMMVIAALLTSLTVAREWERGTMEQLISTPVKGHELILGKLLPYFLIGMVDVLIAVLMGEFLFHVPLRGNVALLFGLAAIFLVGALALGMVISIVTKSQLLASQLAMVLTFLPSFLLSGFMYAISNMPRPIQVMTHLIPARYFVTLLKGVYLKGVGLEILALEAALLTVFGIFMVLLANLTFKKKLV</sequence>
<evidence type="ECO:0000313" key="10">
    <source>
        <dbReference type="EMBL" id="RJP65928.1"/>
    </source>
</evidence>
<keyword evidence="6 8" id="KW-1133">Transmembrane helix</keyword>
<keyword evidence="4" id="KW-1003">Cell membrane</keyword>
<feature type="transmembrane region" description="Helical" evidence="8">
    <location>
        <begin position="226"/>
        <end position="249"/>
    </location>
</feature>
<feature type="transmembrane region" description="Helical" evidence="8">
    <location>
        <begin position="21"/>
        <end position="42"/>
    </location>
</feature>
<feature type="domain" description="ABC transmembrane type-2" evidence="9">
    <location>
        <begin position="137"/>
        <end position="375"/>
    </location>
</feature>
<keyword evidence="5 8" id="KW-0812">Transmembrane</keyword>
<evidence type="ECO:0000259" key="9">
    <source>
        <dbReference type="PROSITE" id="PS51012"/>
    </source>
</evidence>
<evidence type="ECO:0000256" key="1">
    <source>
        <dbReference type="ARBA" id="ARBA00004651"/>
    </source>
</evidence>
<accession>A0A419ERT0</accession>
<dbReference type="GO" id="GO:0005886">
    <property type="term" value="C:plasma membrane"/>
    <property type="evidence" value="ECO:0007669"/>
    <property type="project" value="UniProtKB-SubCell"/>
</dbReference>
<gene>
    <name evidence="10" type="ORF">C4532_17020</name>
</gene>
<protein>
    <submittedName>
        <fullName evidence="10">ABC transporter permease</fullName>
    </submittedName>
</protein>
<dbReference type="PANTHER" id="PTHR30294">
    <property type="entry name" value="MEMBRANE COMPONENT OF ABC TRANSPORTER YHHJ-RELATED"/>
    <property type="match status" value="1"/>
</dbReference>
<evidence type="ECO:0000256" key="7">
    <source>
        <dbReference type="ARBA" id="ARBA00023136"/>
    </source>
</evidence>
<dbReference type="PANTHER" id="PTHR30294:SF29">
    <property type="entry name" value="MULTIDRUG ABC TRANSPORTER PERMEASE YBHS-RELATED"/>
    <property type="match status" value="1"/>
</dbReference>
<name>A0A419ERT0_9BACT</name>
<evidence type="ECO:0000256" key="3">
    <source>
        <dbReference type="ARBA" id="ARBA00022448"/>
    </source>
</evidence>
<feature type="transmembrane region" description="Helical" evidence="8">
    <location>
        <begin position="295"/>
        <end position="314"/>
    </location>
</feature>
<evidence type="ECO:0000256" key="8">
    <source>
        <dbReference type="SAM" id="Phobius"/>
    </source>
</evidence>
<keyword evidence="7 8" id="KW-0472">Membrane</keyword>
<dbReference type="InterPro" id="IPR047817">
    <property type="entry name" value="ABC2_TM_bact-type"/>
</dbReference>
<comment type="similarity">
    <text evidence="2">Belongs to the ABC-2 integral membrane protein family.</text>
</comment>
<feature type="transmembrane region" description="Helical" evidence="8">
    <location>
        <begin position="182"/>
        <end position="205"/>
    </location>
</feature>